<keyword evidence="4" id="KW-0597">Phosphoprotein</keyword>
<dbReference type="SUPFAM" id="SSF158472">
    <property type="entry name" value="HAMP domain-like"/>
    <property type="match status" value="1"/>
</dbReference>
<feature type="transmembrane region" description="Helical" evidence="9">
    <location>
        <begin position="12"/>
        <end position="35"/>
    </location>
</feature>
<evidence type="ECO:0000256" key="5">
    <source>
        <dbReference type="ARBA" id="ARBA00022679"/>
    </source>
</evidence>
<dbReference type="Pfam" id="PF02518">
    <property type="entry name" value="HATPase_c"/>
    <property type="match status" value="1"/>
</dbReference>
<evidence type="ECO:0000256" key="9">
    <source>
        <dbReference type="SAM" id="Phobius"/>
    </source>
</evidence>
<comment type="subcellular location">
    <subcellularLocation>
        <location evidence="2">Membrane</location>
    </subcellularLocation>
</comment>
<dbReference type="PANTHER" id="PTHR34220">
    <property type="entry name" value="SENSOR HISTIDINE KINASE YPDA"/>
    <property type="match status" value="1"/>
</dbReference>
<keyword evidence="8" id="KW-0175">Coiled coil</keyword>
<dbReference type="EMBL" id="VOGC01000010">
    <property type="protein sequence ID" value="MQN02370.1"/>
    <property type="molecule type" value="Genomic_DNA"/>
</dbReference>
<sequence length="486" mass="56189">MKRRKSIRTRIIVSIWCIVVPMTILFSMAIGYFYMSFHRYNKIVNNITQANEYNMTFKENMDSVIYHIVVGSIRYNEPKEHANLGMRDPYIQIDRARRQFQQLKERTTDREKLTTLREVLGLLNTLEQRVDDIVNNVKEGGHYDKNMQMFNMDISILTGLIQDSIQRYIYESAIEMGKVQREINGRIMFFIRIMIVIFAVLLIISIVISKYTTDRIIKPIDNMCRVTESYAVGDFSKKLEVKNNNELDVLANSFNNMGDDIENLIKTVGEEQKEKQSLEMKLLTAEINPHFLYNTLDTIVWLTEAKENDEAVKVLSYLSDFFRVSLSNGRDVITVGEEETHINSYLAIQEIRFSDMMDYEISIDDEIKDCQMVKMTLQPLVENAIYHGIRGRRKKGIIRVTGKDQGSYMVFTVEDTGRGMTAEELDDFRQRLLTGKIMQSAEGHGFGVANVVTRLHLYYGSDMDITVKSVVGRGTIIKIVLPKSVQ</sequence>
<evidence type="ECO:0000313" key="13">
    <source>
        <dbReference type="Proteomes" id="UP000460257"/>
    </source>
</evidence>
<dbReference type="Pfam" id="PF06580">
    <property type="entry name" value="His_kinase"/>
    <property type="match status" value="1"/>
</dbReference>
<dbReference type="InterPro" id="IPR005467">
    <property type="entry name" value="His_kinase_dom"/>
</dbReference>
<dbReference type="PROSITE" id="PS50109">
    <property type="entry name" value="HIS_KIN"/>
    <property type="match status" value="1"/>
</dbReference>
<name>A0A6N7J431_9FIRM</name>
<keyword evidence="6 12" id="KW-0418">Kinase</keyword>
<dbReference type="CDD" id="cd06225">
    <property type="entry name" value="HAMP"/>
    <property type="match status" value="1"/>
</dbReference>
<dbReference type="InterPro" id="IPR004358">
    <property type="entry name" value="Sig_transdc_His_kin-like_C"/>
</dbReference>
<feature type="coiled-coil region" evidence="8">
    <location>
        <begin position="261"/>
        <end position="288"/>
    </location>
</feature>
<dbReference type="AlphaFoldDB" id="A0A6N7J431"/>
<organism evidence="12 13">
    <name type="scientific">Candidatus Weimeria bifida</name>
    <dbReference type="NCBI Taxonomy" id="2599074"/>
    <lineage>
        <taxon>Bacteria</taxon>
        <taxon>Bacillati</taxon>
        <taxon>Bacillota</taxon>
        <taxon>Clostridia</taxon>
        <taxon>Lachnospirales</taxon>
        <taxon>Lachnospiraceae</taxon>
        <taxon>Candidatus Weimeria</taxon>
    </lineage>
</organism>
<evidence type="ECO:0000256" key="3">
    <source>
        <dbReference type="ARBA" id="ARBA00012438"/>
    </source>
</evidence>
<accession>A0A6N7J431</accession>
<dbReference type="InterPro" id="IPR003594">
    <property type="entry name" value="HATPase_dom"/>
</dbReference>
<evidence type="ECO:0000256" key="1">
    <source>
        <dbReference type="ARBA" id="ARBA00000085"/>
    </source>
</evidence>
<dbReference type="PROSITE" id="PS50885">
    <property type="entry name" value="HAMP"/>
    <property type="match status" value="1"/>
</dbReference>
<dbReference type="SMART" id="SM00387">
    <property type="entry name" value="HATPase_c"/>
    <property type="match status" value="1"/>
</dbReference>
<keyword evidence="9" id="KW-0472">Membrane</keyword>
<dbReference type="InterPro" id="IPR050640">
    <property type="entry name" value="Bact_2-comp_sensor_kinase"/>
</dbReference>
<evidence type="ECO:0000259" key="10">
    <source>
        <dbReference type="PROSITE" id="PS50109"/>
    </source>
</evidence>
<evidence type="ECO:0000256" key="7">
    <source>
        <dbReference type="ARBA" id="ARBA00023012"/>
    </source>
</evidence>
<dbReference type="EC" id="2.7.13.3" evidence="3"/>
<evidence type="ECO:0000256" key="8">
    <source>
        <dbReference type="SAM" id="Coils"/>
    </source>
</evidence>
<evidence type="ECO:0000313" key="12">
    <source>
        <dbReference type="EMBL" id="MQN02370.1"/>
    </source>
</evidence>
<dbReference type="PRINTS" id="PR00344">
    <property type="entry name" value="BCTRLSENSOR"/>
</dbReference>
<keyword evidence="9" id="KW-0812">Transmembrane</keyword>
<dbReference type="PANTHER" id="PTHR34220:SF7">
    <property type="entry name" value="SENSOR HISTIDINE KINASE YPDA"/>
    <property type="match status" value="1"/>
</dbReference>
<dbReference type="Gene3D" id="3.30.565.10">
    <property type="entry name" value="Histidine kinase-like ATPase, C-terminal domain"/>
    <property type="match status" value="1"/>
</dbReference>
<keyword evidence="13" id="KW-1185">Reference proteome</keyword>
<feature type="transmembrane region" description="Helical" evidence="9">
    <location>
        <begin position="187"/>
        <end position="208"/>
    </location>
</feature>
<dbReference type="Proteomes" id="UP000460257">
    <property type="component" value="Unassembled WGS sequence"/>
</dbReference>
<keyword evidence="5" id="KW-0808">Transferase</keyword>
<feature type="domain" description="Histidine kinase" evidence="10">
    <location>
        <begin position="373"/>
        <end position="485"/>
    </location>
</feature>
<dbReference type="InterPro" id="IPR036890">
    <property type="entry name" value="HATPase_C_sf"/>
</dbReference>
<dbReference type="InterPro" id="IPR003660">
    <property type="entry name" value="HAMP_dom"/>
</dbReference>
<protein>
    <recommendedName>
        <fullName evidence="3">histidine kinase</fullName>
        <ecNumber evidence="3">2.7.13.3</ecNumber>
    </recommendedName>
</protein>
<reference evidence="12" key="1">
    <citation type="journal article" date="2020" name="Appl. Environ. Microbiol.">
        <title>Medium-Chain Fatty Acid Synthesis by 'Candidatus Weimeria bifida' gen. nov., sp. nov., and 'Candidatus Pseudoramibacter fermentans' sp. nov.</title>
        <authorList>
            <person name="Scarborough M.J."/>
            <person name="Myers K.S."/>
            <person name="Donohue T.J."/>
            <person name="Noguera D.R."/>
        </authorList>
    </citation>
    <scope>NUCLEOTIDE SEQUENCE</scope>
    <source>
        <strain evidence="12">LCO1.1</strain>
    </source>
</reference>
<evidence type="ECO:0000259" key="11">
    <source>
        <dbReference type="PROSITE" id="PS50885"/>
    </source>
</evidence>
<proteinExistence type="predicted"/>
<dbReference type="InterPro" id="IPR010559">
    <property type="entry name" value="Sig_transdc_His_kin_internal"/>
</dbReference>
<dbReference type="SMART" id="SM00304">
    <property type="entry name" value="HAMP"/>
    <property type="match status" value="1"/>
</dbReference>
<keyword evidence="9" id="KW-1133">Transmembrane helix</keyword>
<evidence type="ECO:0000256" key="6">
    <source>
        <dbReference type="ARBA" id="ARBA00022777"/>
    </source>
</evidence>
<dbReference type="GO" id="GO:0000155">
    <property type="term" value="F:phosphorelay sensor kinase activity"/>
    <property type="evidence" value="ECO:0007669"/>
    <property type="project" value="InterPro"/>
</dbReference>
<feature type="domain" description="HAMP" evidence="11">
    <location>
        <begin position="214"/>
        <end position="266"/>
    </location>
</feature>
<dbReference type="Gene3D" id="6.10.340.10">
    <property type="match status" value="1"/>
</dbReference>
<dbReference type="Pfam" id="PF00672">
    <property type="entry name" value="HAMP"/>
    <property type="match status" value="1"/>
</dbReference>
<dbReference type="SUPFAM" id="SSF55874">
    <property type="entry name" value="ATPase domain of HSP90 chaperone/DNA topoisomerase II/histidine kinase"/>
    <property type="match status" value="1"/>
</dbReference>
<gene>
    <name evidence="12" type="ORF">FRC54_10925</name>
</gene>
<evidence type="ECO:0000256" key="2">
    <source>
        <dbReference type="ARBA" id="ARBA00004370"/>
    </source>
</evidence>
<dbReference type="GO" id="GO:0016020">
    <property type="term" value="C:membrane"/>
    <property type="evidence" value="ECO:0007669"/>
    <property type="project" value="UniProtKB-SubCell"/>
</dbReference>
<comment type="caution">
    <text evidence="12">The sequence shown here is derived from an EMBL/GenBank/DDBJ whole genome shotgun (WGS) entry which is preliminary data.</text>
</comment>
<evidence type="ECO:0000256" key="4">
    <source>
        <dbReference type="ARBA" id="ARBA00022553"/>
    </source>
</evidence>
<comment type="catalytic activity">
    <reaction evidence="1">
        <text>ATP + protein L-histidine = ADP + protein N-phospho-L-histidine.</text>
        <dbReference type="EC" id="2.7.13.3"/>
    </reaction>
</comment>
<keyword evidence="7" id="KW-0902">Two-component regulatory system</keyword>